<dbReference type="PRINTS" id="PR00625">
    <property type="entry name" value="JDOMAIN"/>
</dbReference>
<feature type="region of interest" description="Disordered" evidence="2">
    <location>
        <begin position="268"/>
        <end position="307"/>
    </location>
</feature>
<evidence type="ECO:0000256" key="3">
    <source>
        <dbReference type="SAM" id="Phobius"/>
    </source>
</evidence>
<evidence type="ECO:0000256" key="2">
    <source>
        <dbReference type="SAM" id="MobiDB-lite"/>
    </source>
</evidence>
<keyword evidence="3" id="KW-1133">Transmembrane helix</keyword>
<dbReference type="Proteomes" id="UP000190064">
    <property type="component" value="Unassembled WGS sequence"/>
</dbReference>
<dbReference type="STRING" id="966.BTA35_0202960"/>
<feature type="compositionally biased region" description="Polar residues" evidence="2">
    <location>
        <begin position="280"/>
        <end position="297"/>
    </location>
</feature>
<reference evidence="5" key="1">
    <citation type="submission" date="2017-02" db="EMBL/GenBank/DDBJ databases">
        <title>Draft Genome Sequence of the Salt Water Bacterium Oceanospirillum linum ATCC 11336.</title>
        <authorList>
            <person name="Trachtenberg A.M."/>
            <person name="Carney J.G."/>
            <person name="Linnane J.D."/>
            <person name="Rheaume B.A."/>
            <person name="Pitts N.L."/>
            <person name="Mykles D.L."/>
            <person name="Maclea K.S."/>
        </authorList>
    </citation>
    <scope>NUCLEOTIDE SEQUENCE [LARGE SCALE GENOMIC DNA]</scope>
    <source>
        <strain evidence="5">ATCC 11336</strain>
    </source>
</reference>
<name>A0A1T1HF50_OCELI</name>
<evidence type="ECO:0000313" key="6">
    <source>
        <dbReference type="Proteomes" id="UP000190064"/>
    </source>
</evidence>
<dbReference type="Pfam" id="PF00226">
    <property type="entry name" value="DnaJ"/>
    <property type="match status" value="1"/>
</dbReference>
<dbReference type="Gene3D" id="1.10.287.110">
    <property type="entry name" value="DnaJ domain"/>
    <property type="match status" value="1"/>
</dbReference>
<accession>A0A1T1HF50</accession>
<keyword evidence="6" id="KW-1185">Reference proteome</keyword>
<protein>
    <submittedName>
        <fullName evidence="5">Molecular chaperone DjlA</fullName>
    </submittedName>
</protein>
<feature type="domain" description="J" evidence="4">
    <location>
        <begin position="241"/>
        <end position="305"/>
    </location>
</feature>
<comment type="caution">
    <text evidence="5">The sequence shown here is derived from an EMBL/GenBank/DDBJ whole genome shotgun (WGS) entry which is preliminary data.</text>
</comment>
<feature type="transmembrane region" description="Helical" evidence="3">
    <location>
        <begin position="12"/>
        <end position="36"/>
    </location>
</feature>
<dbReference type="SMART" id="SM00271">
    <property type="entry name" value="DnaJ"/>
    <property type="match status" value="1"/>
</dbReference>
<evidence type="ECO:0000313" key="5">
    <source>
        <dbReference type="EMBL" id="OOV88481.1"/>
    </source>
</evidence>
<dbReference type="InterPro" id="IPR029024">
    <property type="entry name" value="TerB-like"/>
</dbReference>
<evidence type="ECO:0000259" key="4">
    <source>
        <dbReference type="PROSITE" id="PS50076"/>
    </source>
</evidence>
<dbReference type="NCBIfam" id="NF006948">
    <property type="entry name" value="PRK09430.1"/>
    <property type="match status" value="1"/>
</dbReference>
<keyword evidence="3" id="KW-0812">Transmembrane</keyword>
<dbReference type="AlphaFoldDB" id="A0A1T1HF50"/>
<feature type="compositionally biased region" description="Polar residues" evidence="2">
    <location>
        <begin position="197"/>
        <end position="208"/>
    </location>
</feature>
<dbReference type="SUPFAM" id="SSF46565">
    <property type="entry name" value="Chaperone J-domain"/>
    <property type="match status" value="1"/>
</dbReference>
<dbReference type="EMBL" id="MTSD02000001">
    <property type="protein sequence ID" value="OOV88481.1"/>
    <property type="molecule type" value="Genomic_DNA"/>
</dbReference>
<dbReference type="SUPFAM" id="SSF158682">
    <property type="entry name" value="TerB-like"/>
    <property type="match status" value="1"/>
</dbReference>
<keyword evidence="1" id="KW-0143">Chaperone</keyword>
<dbReference type="RefSeq" id="WP_077242918.1">
    <property type="nucleotide sequence ID" value="NZ_FXTS01000001.1"/>
</dbReference>
<evidence type="ECO:0000256" key="1">
    <source>
        <dbReference type="ARBA" id="ARBA00023186"/>
    </source>
</evidence>
<proteinExistence type="predicted"/>
<dbReference type="CDD" id="cd06257">
    <property type="entry name" value="DnaJ"/>
    <property type="match status" value="1"/>
</dbReference>
<dbReference type="Gene3D" id="1.10.3680.10">
    <property type="entry name" value="TerB-like"/>
    <property type="match status" value="1"/>
</dbReference>
<sequence>MKYRFPFSLKITGLLTGMLTWGWKGMIIGFLLGYLLDRKLTKYFSKNTQPPYGKRYRSKDEQLFFQITFQMLGYLAKANGKVSQQEISITEHIMSSMALSGDERLAAITAFNIGKNQQSPPNHLLKLFRKRFKHRTGKKAEWLHYQFQLLYAEGRAEVRLVETLGMSAFYAGISPEQFQTLRQQYRMAWQESQRRPYNTSFTGSNTYQAGADKSREHREHKYQYRHQAFNNDVSPGAELAAAYHLLGISPDADSASLKKAFRQKISKVHPDKLAGRNASPEEQTQAKELSQQLQSAYQRIKESRKAL</sequence>
<dbReference type="CDD" id="cd07316">
    <property type="entry name" value="terB_like_DjlA"/>
    <property type="match status" value="1"/>
</dbReference>
<dbReference type="PROSITE" id="PS50076">
    <property type="entry name" value="DNAJ_2"/>
    <property type="match status" value="1"/>
</dbReference>
<feature type="region of interest" description="Disordered" evidence="2">
    <location>
        <begin position="197"/>
        <end position="216"/>
    </location>
</feature>
<dbReference type="InterPro" id="IPR036869">
    <property type="entry name" value="J_dom_sf"/>
</dbReference>
<dbReference type="InterPro" id="IPR001623">
    <property type="entry name" value="DnaJ_domain"/>
</dbReference>
<keyword evidence="3" id="KW-0472">Membrane</keyword>
<gene>
    <name evidence="5" type="ORF">BTA35_0202960</name>
</gene>
<organism evidence="5 6">
    <name type="scientific">Oceanospirillum linum</name>
    <dbReference type="NCBI Taxonomy" id="966"/>
    <lineage>
        <taxon>Bacteria</taxon>
        <taxon>Pseudomonadati</taxon>
        <taxon>Pseudomonadota</taxon>
        <taxon>Gammaproteobacteria</taxon>
        <taxon>Oceanospirillales</taxon>
        <taxon>Oceanospirillaceae</taxon>
        <taxon>Oceanospirillum</taxon>
    </lineage>
</organism>